<name>A0A7R9L2E8_9ACAR</name>
<evidence type="ECO:0000313" key="5">
    <source>
        <dbReference type="EMBL" id="CAD7633618.1"/>
    </source>
</evidence>
<dbReference type="EMBL" id="OC867632">
    <property type="protein sequence ID" value="CAD7633618.1"/>
    <property type="molecule type" value="Genomic_DNA"/>
</dbReference>
<sequence length="122" mass="14057">MTPLIIRGETIAAKLDLLGEDVEESDEHICNNRGVDEVELLSLVEEHIPKYKLRYDTITEFTGYDNNDWYIKTPVIDSDTVVDLSPETLSETLKYFVLSAERLSQMTKTYNDIEVVTKLLRE</sequence>
<evidence type="ECO:0000256" key="2">
    <source>
        <dbReference type="ARBA" id="ARBA00023054"/>
    </source>
</evidence>
<feature type="non-terminal residue" evidence="5">
    <location>
        <position position="122"/>
    </location>
</feature>
<dbReference type="GO" id="GO:0006605">
    <property type="term" value="P:protein targeting"/>
    <property type="evidence" value="ECO:0007669"/>
    <property type="project" value="TreeGrafter"/>
</dbReference>
<dbReference type="GO" id="GO:0005739">
    <property type="term" value="C:mitochondrion"/>
    <property type="evidence" value="ECO:0007669"/>
    <property type="project" value="UniProtKB-SubCell"/>
</dbReference>
<dbReference type="EMBL" id="CAJPIZ010013057">
    <property type="protein sequence ID" value="CAG2114048.1"/>
    <property type="molecule type" value="Genomic_DNA"/>
</dbReference>
<proteinExistence type="predicted"/>
<dbReference type="AlphaFoldDB" id="A0A7R9L2E8"/>
<keyword evidence="2" id="KW-0175">Coiled coil</keyword>
<dbReference type="Proteomes" id="UP000759131">
    <property type="component" value="Unassembled WGS sequence"/>
</dbReference>
<dbReference type="PANTHER" id="PTHR15751:SF12">
    <property type="entry name" value="TRAFFICKING KINESIN-BINDING PROTEIN MILT"/>
    <property type="match status" value="1"/>
</dbReference>
<evidence type="ECO:0000313" key="6">
    <source>
        <dbReference type="Proteomes" id="UP000759131"/>
    </source>
</evidence>
<dbReference type="OrthoDB" id="10067624at2759"/>
<dbReference type="InterPro" id="IPR006933">
    <property type="entry name" value="HAP1_N"/>
</dbReference>
<evidence type="ECO:0000259" key="4">
    <source>
        <dbReference type="SMART" id="SM01424"/>
    </source>
</evidence>
<accession>A0A7R9L2E8</accession>
<dbReference type="GO" id="GO:0048311">
    <property type="term" value="P:mitochondrion distribution"/>
    <property type="evidence" value="ECO:0007669"/>
    <property type="project" value="TreeGrafter"/>
</dbReference>
<dbReference type="GO" id="GO:0017022">
    <property type="term" value="F:myosin binding"/>
    <property type="evidence" value="ECO:0007669"/>
    <property type="project" value="TreeGrafter"/>
</dbReference>
<dbReference type="SMART" id="SM01424">
    <property type="entry name" value="HAP1_N"/>
    <property type="match status" value="1"/>
</dbReference>
<dbReference type="GO" id="GO:0031410">
    <property type="term" value="C:cytoplasmic vesicle"/>
    <property type="evidence" value="ECO:0007669"/>
    <property type="project" value="TreeGrafter"/>
</dbReference>
<reference evidence="5" key="1">
    <citation type="submission" date="2020-11" db="EMBL/GenBank/DDBJ databases">
        <authorList>
            <person name="Tran Van P."/>
        </authorList>
    </citation>
    <scope>NUCLEOTIDE SEQUENCE</scope>
</reference>
<keyword evidence="6" id="KW-1185">Reference proteome</keyword>
<comment type="subcellular location">
    <subcellularLocation>
        <location evidence="1">Mitochondrion</location>
    </subcellularLocation>
</comment>
<dbReference type="GO" id="GO:0047496">
    <property type="term" value="P:vesicle transport along microtubule"/>
    <property type="evidence" value="ECO:0007669"/>
    <property type="project" value="TreeGrafter"/>
</dbReference>
<protein>
    <recommendedName>
        <fullName evidence="4">HAP1 N-terminal domain-containing protein</fullName>
    </recommendedName>
</protein>
<organism evidence="5">
    <name type="scientific">Medioppia subpectinata</name>
    <dbReference type="NCBI Taxonomy" id="1979941"/>
    <lineage>
        <taxon>Eukaryota</taxon>
        <taxon>Metazoa</taxon>
        <taxon>Ecdysozoa</taxon>
        <taxon>Arthropoda</taxon>
        <taxon>Chelicerata</taxon>
        <taxon>Arachnida</taxon>
        <taxon>Acari</taxon>
        <taxon>Acariformes</taxon>
        <taxon>Sarcoptiformes</taxon>
        <taxon>Oribatida</taxon>
        <taxon>Brachypylina</taxon>
        <taxon>Oppioidea</taxon>
        <taxon>Oppiidae</taxon>
        <taxon>Medioppia</taxon>
    </lineage>
</organism>
<dbReference type="InterPro" id="IPR051946">
    <property type="entry name" value="Intracell_Traff-Reg"/>
</dbReference>
<dbReference type="PANTHER" id="PTHR15751">
    <property type="entry name" value="TRAFFICKING KINESIN-BINDING PROTEIN"/>
    <property type="match status" value="1"/>
</dbReference>
<keyword evidence="3" id="KW-0496">Mitochondrion</keyword>
<gene>
    <name evidence="5" type="ORF">OSB1V03_LOCUS14014</name>
</gene>
<dbReference type="Pfam" id="PF04849">
    <property type="entry name" value="HAP1_N"/>
    <property type="match status" value="1"/>
</dbReference>
<evidence type="ECO:0000256" key="3">
    <source>
        <dbReference type="ARBA" id="ARBA00023128"/>
    </source>
</evidence>
<feature type="domain" description="HAP1 N-terminal" evidence="4">
    <location>
        <begin position="45"/>
        <end position="122"/>
    </location>
</feature>
<evidence type="ECO:0000256" key="1">
    <source>
        <dbReference type="ARBA" id="ARBA00004173"/>
    </source>
</evidence>